<proteinExistence type="inferred from homology"/>
<evidence type="ECO:0000313" key="3">
    <source>
        <dbReference type="EMBL" id="PSL14910.1"/>
    </source>
</evidence>
<comment type="similarity">
    <text evidence="1 2">Belongs to the MEMO1 family.</text>
</comment>
<dbReference type="InterPro" id="IPR002737">
    <property type="entry name" value="MEMO1_fam"/>
</dbReference>
<dbReference type="PANTHER" id="PTHR11060">
    <property type="entry name" value="PROTEIN MEMO1"/>
    <property type="match status" value="1"/>
</dbReference>
<keyword evidence="4" id="KW-1185">Reference proteome</keyword>
<comment type="caution">
    <text evidence="3">The sequence shown here is derived from an EMBL/GenBank/DDBJ whole genome shotgun (WGS) entry which is preliminary data.</text>
</comment>
<dbReference type="AlphaFoldDB" id="A0A2P8EZN1"/>
<protein>
    <recommendedName>
        <fullName evidence="2">MEMO1 family protein CLV44_10686</fullName>
    </recommendedName>
</protein>
<dbReference type="CDD" id="cd07361">
    <property type="entry name" value="MEMO_like"/>
    <property type="match status" value="1"/>
</dbReference>
<dbReference type="Gene3D" id="3.40.830.10">
    <property type="entry name" value="LigB-like"/>
    <property type="match status" value="1"/>
</dbReference>
<dbReference type="OrthoDB" id="9782820at2"/>
<dbReference type="Proteomes" id="UP000242133">
    <property type="component" value="Unassembled WGS sequence"/>
</dbReference>
<dbReference type="HAMAP" id="MF_00055">
    <property type="entry name" value="MEMO1"/>
    <property type="match status" value="1"/>
</dbReference>
<dbReference type="EMBL" id="PYGI01000006">
    <property type="protein sequence ID" value="PSL14910.1"/>
    <property type="molecule type" value="Genomic_DNA"/>
</dbReference>
<accession>A0A2P8EZN1</accession>
<evidence type="ECO:0000256" key="1">
    <source>
        <dbReference type="ARBA" id="ARBA00006315"/>
    </source>
</evidence>
<organism evidence="3 4">
    <name type="scientific">Marinobacterium halophilum</name>
    <dbReference type="NCBI Taxonomy" id="267374"/>
    <lineage>
        <taxon>Bacteria</taxon>
        <taxon>Pseudomonadati</taxon>
        <taxon>Pseudomonadota</taxon>
        <taxon>Gammaproteobacteria</taxon>
        <taxon>Oceanospirillales</taxon>
        <taxon>Oceanospirillaceae</taxon>
        <taxon>Marinobacterium</taxon>
    </lineage>
</organism>
<dbReference type="Pfam" id="PF01875">
    <property type="entry name" value="Memo"/>
    <property type="match status" value="1"/>
</dbReference>
<reference evidence="3 4" key="1">
    <citation type="submission" date="2018-03" db="EMBL/GenBank/DDBJ databases">
        <title>Genomic Encyclopedia of Archaeal and Bacterial Type Strains, Phase II (KMG-II): from individual species to whole genera.</title>
        <authorList>
            <person name="Goeker M."/>
        </authorList>
    </citation>
    <scope>NUCLEOTIDE SEQUENCE [LARGE SCALE GENOMIC DNA]</scope>
    <source>
        <strain evidence="3 4">DSM 17586</strain>
    </source>
</reference>
<evidence type="ECO:0000313" key="4">
    <source>
        <dbReference type="Proteomes" id="UP000242133"/>
    </source>
</evidence>
<gene>
    <name evidence="3" type="ORF">CLV44_10686</name>
</gene>
<evidence type="ECO:0000256" key="2">
    <source>
        <dbReference type="HAMAP-Rule" id="MF_00055"/>
    </source>
</evidence>
<name>A0A2P8EZN1_9GAMM</name>
<dbReference type="PANTHER" id="PTHR11060:SF0">
    <property type="entry name" value="PROTEIN MEMO1"/>
    <property type="match status" value="1"/>
</dbReference>
<dbReference type="NCBIfam" id="TIGR04336">
    <property type="entry name" value="AmmeMemoSam_B"/>
    <property type="match status" value="1"/>
</dbReference>
<dbReference type="RefSeq" id="WP_106591132.1">
    <property type="nucleotide sequence ID" value="NZ_PYGI01000006.1"/>
</dbReference>
<sequence length="266" mass="29040">MDASIRPAAVAGAFYPADPLGLKGLVDTLMSAIAAPELLSRPLKACVVPHAGLIYSGPVAAKAYRLLQSTASHQLWRRVVLLGPNHRMPLHGMAVSDEAFWSSPLGRMPIDRAYTEQLCTKFQLTIRPDVHRFEHSLEVQLPFLQTIMPELALVPVLVGGVESEDVAALIEYCWQDESNLVLISSDLSHYHPWSEAQRLDAVTSKMINTLDAHLGSEQACGYHALNGLLLAARRQGLEIHCLSRLTSGDTAGSKEQVVGYGAYVCY</sequence>